<accession>A0A9D4UZL2</accession>
<organism evidence="2 3">
    <name type="scientific">Adiantum capillus-veneris</name>
    <name type="common">Maidenhair fern</name>
    <dbReference type="NCBI Taxonomy" id="13818"/>
    <lineage>
        <taxon>Eukaryota</taxon>
        <taxon>Viridiplantae</taxon>
        <taxon>Streptophyta</taxon>
        <taxon>Embryophyta</taxon>
        <taxon>Tracheophyta</taxon>
        <taxon>Polypodiopsida</taxon>
        <taxon>Polypodiidae</taxon>
        <taxon>Polypodiales</taxon>
        <taxon>Pteridineae</taxon>
        <taxon>Pteridaceae</taxon>
        <taxon>Vittarioideae</taxon>
        <taxon>Adiantum</taxon>
    </lineage>
</organism>
<reference evidence="2" key="1">
    <citation type="submission" date="2021-01" db="EMBL/GenBank/DDBJ databases">
        <title>Adiantum capillus-veneris genome.</title>
        <authorList>
            <person name="Fang Y."/>
            <person name="Liao Q."/>
        </authorList>
    </citation>
    <scope>NUCLEOTIDE SEQUENCE</scope>
    <source>
        <strain evidence="2">H3</strain>
        <tissue evidence="2">Leaf</tissue>
    </source>
</reference>
<dbReference type="AlphaFoldDB" id="A0A9D4UZL2"/>
<gene>
    <name evidence="2" type="ORF">GOP47_0008765</name>
</gene>
<comment type="caution">
    <text evidence="2">The sequence shown here is derived from an EMBL/GenBank/DDBJ whole genome shotgun (WGS) entry which is preliminary data.</text>
</comment>
<protein>
    <submittedName>
        <fullName evidence="2">Uncharacterized protein</fullName>
    </submittedName>
</protein>
<keyword evidence="3" id="KW-1185">Reference proteome</keyword>
<dbReference type="Proteomes" id="UP000886520">
    <property type="component" value="Chromosome 8"/>
</dbReference>
<feature type="region of interest" description="Disordered" evidence="1">
    <location>
        <begin position="49"/>
        <end position="68"/>
    </location>
</feature>
<evidence type="ECO:0000256" key="1">
    <source>
        <dbReference type="SAM" id="MobiDB-lite"/>
    </source>
</evidence>
<proteinExistence type="predicted"/>
<name>A0A9D4UZL2_ADICA</name>
<evidence type="ECO:0000313" key="3">
    <source>
        <dbReference type="Proteomes" id="UP000886520"/>
    </source>
</evidence>
<dbReference type="EMBL" id="JABFUD020000008">
    <property type="protein sequence ID" value="KAI5076700.1"/>
    <property type="molecule type" value="Genomic_DNA"/>
</dbReference>
<sequence length="68" mass="7611">MDTEVRLDVVFHRQFLQENAFADLKAVVRCVGELKSKLSSFQDGHETLKADHSIATPARSGHSMQGRL</sequence>
<evidence type="ECO:0000313" key="2">
    <source>
        <dbReference type="EMBL" id="KAI5076700.1"/>
    </source>
</evidence>